<evidence type="ECO:0000256" key="1">
    <source>
        <dbReference type="SAM" id="MobiDB-lite"/>
    </source>
</evidence>
<reference evidence="2" key="1">
    <citation type="submission" date="2023-04" db="EMBL/GenBank/DDBJ databases">
        <title>Phytophthora lilii NBRC 32176.</title>
        <authorList>
            <person name="Ichikawa N."/>
            <person name="Sato H."/>
            <person name="Tonouchi N."/>
        </authorList>
    </citation>
    <scope>NUCLEOTIDE SEQUENCE</scope>
    <source>
        <strain evidence="2">NBRC 32176</strain>
    </source>
</reference>
<evidence type="ECO:0000313" key="3">
    <source>
        <dbReference type="Proteomes" id="UP001165083"/>
    </source>
</evidence>
<proteinExistence type="predicted"/>
<dbReference type="Proteomes" id="UP001165083">
    <property type="component" value="Unassembled WGS sequence"/>
</dbReference>
<dbReference type="AlphaFoldDB" id="A0A9W6WS32"/>
<dbReference type="EMBL" id="BSXW01000178">
    <property type="protein sequence ID" value="GMF13978.1"/>
    <property type="molecule type" value="Genomic_DNA"/>
</dbReference>
<organism evidence="2 3">
    <name type="scientific">Phytophthora lilii</name>
    <dbReference type="NCBI Taxonomy" id="2077276"/>
    <lineage>
        <taxon>Eukaryota</taxon>
        <taxon>Sar</taxon>
        <taxon>Stramenopiles</taxon>
        <taxon>Oomycota</taxon>
        <taxon>Peronosporomycetes</taxon>
        <taxon>Peronosporales</taxon>
        <taxon>Peronosporaceae</taxon>
        <taxon>Phytophthora</taxon>
    </lineage>
</organism>
<keyword evidence="3" id="KW-1185">Reference proteome</keyword>
<feature type="region of interest" description="Disordered" evidence="1">
    <location>
        <begin position="47"/>
        <end position="74"/>
    </location>
</feature>
<comment type="caution">
    <text evidence="2">The sequence shown here is derived from an EMBL/GenBank/DDBJ whole genome shotgun (WGS) entry which is preliminary data.</text>
</comment>
<sequence length="139" mass="15288">MSAVFAGFATCENAVVVDDFTLTTSYSPPPKPNCRSKYFQKDHSTEAPITSTVVETPPPEASSTEIPSGPCSDNGPHMITNSTWQLTDAKSLTIKTFRSCCEWCWSTSTCKGLNTFRTTGTGEFIRNVIRHPTLVQTTW</sequence>
<gene>
    <name evidence="2" type="ORF">Plil01_000439700</name>
</gene>
<accession>A0A9W6WS32</accession>
<evidence type="ECO:0000313" key="2">
    <source>
        <dbReference type="EMBL" id="GMF13978.1"/>
    </source>
</evidence>
<name>A0A9W6WS32_9STRA</name>
<protein>
    <submittedName>
        <fullName evidence="2">Unnamed protein product</fullName>
    </submittedName>
</protein>